<name>A0A7J7MJI4_9MAGN</name>
<proteinExistence type="predicted"/>
<dbReference type="EMBL" id="JACGCM010001441">
    <property type="protein sequence ID" value="KAF6155053.1"/>
    <property type="molecule type" value="Genomic_DNA"/>
</dbReference>
<gene>
    <name evidence="2" type="ORF">GIB67_035800</name>
</gene>
<dbReference type="Proteomes" id="UP000541444">
    <property type="component" value="Unassembled WGS sequence"/>
</dbReference>
<keyword evidence="1" id="KW-0472">Membrane</keyword>
<protein>
    <submittedName>
        <fullName evidence="2">Uncharacterized protein</fullName>
    </submittedName>
</protein>
<dbReference type="OrthoDB" id="521730at2759"/>
<dbReference type="PANTHER" id="PTHR36003">
    <property type="entry name" value="TONB-DEPENDENT HEME RECEPTOR A"/>
    <property type="match status" value="1"/>
</dbReference>
<dbReference type="PANTHER" id="PTHR36003:SF5">
    <property type="entry name" value="TONB-DEPENDENT HEME RECEPTOR A"/>
    <property type="match status" value="1"/>
</dbReference>
<keyword evidence="1" id="KW-0812">Transmembrane</keyword>
<evidence type="ECO:0000256" key="1">
    <source>
        <dbReference type="SAM" id="Phobius"/>
    </source>
</evidence>
<accession>A0A7J7MJI4</accession>
<evidence type="ECO:0000313" key="3">
    <source>
        <dbReference type="Proteomes" id="UP000541444"/>
    </source>
</evidence>
<reference evidence="2 3" key="1">
    <citation type="journal article" date="2020" name="IScience">
        <title>Genome Sequencing of the Endangered Kingdonia uniflora (Circaeasteraceae, Ranunculales) Reveals Potential Mechanisms of Evolutionary Specialization.</title>
        <authorList>
            <person name="Sun Y."/>
            <person name="Deng T."/>
            <person name="Zhang A."/>
            <person name="Moore M.J."/>
            <person name="Landis J.B."/>
            <person name="Lin N."/>
            <person name="Zhang H."/>
            <person name="Zhang X."/>
            <person name="Huang J."/>
            <person name="Zhang X."/>
            <person name="Sun H."/>
            <person name="Wang H."/>
        </authorList>
    </citation>
    <scope>NUCLEOTIDE SEQUENCE [LARGE SCALE GENOMIC DNA]</scope>
    <source>
        <strain evidence="2">TB1705</strain>
        <tissue evidence="2">Leaf</tissue>
    </source>
</reference>
<organism evidence="2 3">
    <name type="scientific">Kingdonia uniflora</name>
    <dbReference type="NCBI Taxonomy" id="39325"/>
    <lineage>
        <taxon>Eukaryota</taxon>
        <taxon>Viridiplantae</taxon>
        <taxon>Streptophyta</taxon>
        <taxon>Embryophyta</taxon>
        <taxon>Tracheophyta</taxon>
        <taxon>Spermatophyta</taxon>
        <taxon>Magnoliopsida</taxon>
        <taxon>Ranunculales</taxon>
        <taxon>Circaeasteraceae</taxon>
        <taxon>Kingdonia</taxon>
    </lineage>
</organism>
<comment type="caution">
    <text evidence="2">The sequence shown here is derived from an EMBL/GenBank/DDBJ whole genome shotgun (WGS) entry which is preliminary data.</text>
</comment>
<feature type="transmembrane region" description="Helical" evidence="1">
    <location>
        <begin position="86"/>
        <end position="104"/>
    </location>
</feature>
<dbReference type="AlphaFoldDB" id="A0A7J7MJI4"/>
<sequence length="130" mass="14474">MAAILESITIPGCYAFRSSNTSPSLMMASSVSSISSTRKSSTRGIHATGVKKMGGHGTHAYKPYYLHAKHMYNMDMMKYMRVKMPIFMFTCFSIRVAAPVYVVISSKGRQHLPDRFHAFGVWYGCSSIST</sequence>
<keyword evidence="1" id="KW-1133">Transmembrane helix</keyword>
<evidence type="ECO:0000313" key="2">
    <source>
        <dbReference type="EMBL" id="KAF6155053.1"/>
    </source>
</evidence>
<keyword evidence="3" id="KW-1185">Reference proteome</keyword>